<evidence type="ECO:0000313" key="13">
    <source>
        <dbReference type="EMBL" id="CEA01626.1"/>
    </source>
</evidence>
<gene>
    <name evidence="13" type="ORF">BN1049_00479</name>
</gene>
<dbReference type="PANTHER" id="PTHR37531:SF1">
    <property type="entry name" value="HEME EXPORTER PROTEIN D"/>
    <property type="match status" value="1"/>
</dbReference>
<dbReference type="EMBL" id="LM997413">
    <property type="protein sequence ID" value="CEA01626.1"/>
    <property type="molecule type" value="Genomic_DNA"/>
</dbReference>
<dbReference type="OrthoDB" id="9815607at2"/>
<dbReference type="EMBL" id="LK391969">
    <property type="protein sequence ID" value="CEF25572.1"/>
    <property type="molecule type" value="Genomic_DNA"/>
</dbReference>
<evidence type="ECO:0000256" key="8">
    <source>
        <dbReference type="ARBA" id="ARBA00022692"/>
    </source>
</evidence>
<sequence>MNNLADMLAMDGHGVYVWSSYAITLVVLALNVVQPWLARRRLVNEEARRRRREVE</sequence>
<dbReference type="GO" id="GO:1903607">
    <property type="term" value="P:cytochrome c biosynthetic process"/>
    <property type="evidence" value="ECO:0007669"/>
    <property type="project" value="TreeGrafter"/>
</dbReference>
<evidence type="ECO:0000256" key="4">
    <source>
        <dbReference type="ARBA" id="ARBA00016461"/>
    </source>
</evidence>
<evidence type="ECO:0000256" key="12">
    <source>
        <dbReference type="RuleBase" id="RU363101"/>
    </source>
</evidence>
<dbReference type="PANTHER" id="PTHR37531">
    <property type="entry name" value="HEME EXPORTER PROTEIN D"/>
    <property type="match status" value="1"/>
</dbReference>
<evidence type="ECO:0000256" key="3">
    <source>
        <dbReference type="ARBA" id="ARBA00008741"/>
    </source>
</evidence>
<keyword evidence="10 12" id="KW-1133">Transmembrane helix</keyword>
<keyword evidence="6 12" id="KW-1003">Cell membrane</keyword>
<dbReference type="GO" id="GO:0017004">
    <property type="term" value="P:cytochrome complex assembly"/>
    <property type="evidence" value="ECO:0007669"/>
    <property type="project" value="UniProtKB-KW"/>
</dbReference>
<keyword evidence="8 12" id="KW-0812">Transmembrane</keyword>
<dbReference type="NCBIfam" id="TIGR03141">
    <property type="entry name" value="cytochro_ccmD"/>
    <property type="match status" value="1"/>
</dbReference>
<comment type="subcellular location">
    <subcellularLocation>
        <location evidence="2 12">Cell inner membrane</location>
        <topology evidence="2 12">Single-pass membrane protein</topology>
    </subcellularLocation>
</comment>
<dbReference type="Pfam" id="PF04995">
    <property type="entry name" value="CcmD"/>
    <property type="match status" value="1"/>
</dbReference>
<dbReference type="AlphaFoldDB" id="A0A078MAD2"/>
<keyword evidence="9 12" id="KW-0201">Cytochrome c-type biogenesis</keyword>
<evidence type="ECO:0000256" key="2">
    <source>
        <dbReference type="ARBA" id="ARBA00004377"/>
    </source>
</evidence>
<evidence type="ECO:0000256" key="11">
    <source>
        <dbReference type="ARBA" id="ARBA00023136"/>
    </source>
</evidence>
<dbReference type="PATRIC" id="fig|1461581.3.peg.471"/>
<keyword evidence="11 12" id="KW-0472">Membrane</keyword>
<evidence type="ECO:0000256" key="10">
    <source>
        <dbReference type="ARBA" id="ARBA00022989"/>
    </source>
</evidence>
<name>A0A078MAD2_9PSED</name>
<proteinExistence type="inferred from homology"/>
<dbReference type="RefSeq" id="WP_044498157.1">
    <property type="nucleotide sequence ID" value="NZ_LK391969.1"/>
</dbReference>
<comment type="function">
    <text evidence="1 12">Required for the export of heme to the periplasm for the biogenesis of c-type cytochromes.</text>
</comment>
<dbReference type="GO" id="GO:0005886">
    <property type="term" value="C:plasma membrane"/>
    <property type="evidence" value="ECO:0007669"/>
    <property type="project" value="UniProtKB-SubCell"/>
</dbReference>
<accession>A0A078MAD2</accession>
<evidence type="ECO:0000256" key="9">
    <source>
        <dbReference type="ARBA" id="ARBA00022748"/>
    </source>
</evidence>
<feature type="transmembrane region" description="Helical" evidence="12">
    <location>
        <begin position="15"/>
        <end position="33"/>
    </location>
</feature>
<reference evidence="13" key="1">
    <citation type="submission" date="2014-07" db="EMBL/GenBank/DDBJ databases">
        <authorList>
            <person name="Urmite Genomes Urmite Genomes"/>
        </authorList>
    </citation>
    <scope>NUCLEOTIDE SEQUENCE</scope>
    <source>
        <strain evidence="13">12M76_air</strain>
    </source>
</reference>
<keyword evidence="5 12" id="KW-0813">Transport</keyword>
<protein>
    <recommendedName>
        <fullName evidence="4 12">Heme exporter protein D</fullName>
    </recommendedName>
</protein>
<evidence type="ECO:0000256" key="5">
    <source>
        <dbReference type="ARBA" id="ARBA00022448"/>
    </source>
</evidence>
<organism evidence="13">
    <name type="scientific">Pseudomonas saudimassiliensis</name>
    <dbReference type="NCBI Taxonomy" id="1461581"/>
    <lineage>
        <taxon>Bacteria</taxon>
        <taxon>Pseudomonadati</taxon>
        <taxon>Pseudomonadota</taxon>
        <taxon>Gammaproteobacteria</taxon>
        <taxon>Pseudomonadales</taxon>
        <taxon>Pseudomonadaceae</taxon>
        <taxon>Pseudomonas</taxon>
    </lineage>
</organism>
<keyword evidence="7 12" id="KW-0997">Cell inner membrane</keyword>
<evidence type="ECO:0000256" key="1">
    <source>
        <dbReference type="ARBA" id="ARBA00002442"/>
    </source>
</evidence>
<dbReference type="InterPro" id="IPR007078">
    <property type="entry name" value="Haem_export_protD_CcmD"/>
</dbReference>
<evidence type="ECO:0000256" key="6">
    <source>
        <dbReference type="ARBA" id="ARBA00022475"/>
    </source>
</evidence>
<evidence type="ECO:0000256" key="7">
    <source>
        <dbReference type="ARBA" id="ARBA00022519"/>
    </source>
</evidence>
<dbReference type="InterPro" id="IPR052075">
    <property type="entry name" value="Heme_exporter_D"/>
</dbReference>
<dbReference type="GO" id="GO:0015886">
    <property type="term" value="P:heme transport"/>
    <property type="evidence" value="ECO:0007669"/>
    <property type="project" value="InterPro"/>
</dbReference>
<comment type="similarity">
    <text evidence="3 12">Belongs to the CcmD/CycX/HelD family.</text>
</comment>